<dbReference type="SUPFAM" id="SSF56436">
    <property type="entry name" value="C-type lectin-like"/>
    <property type="match status" value="1"/>
</dbReference>
<dbReference type="InterPro" id="IPR050828">
    <property type="entry name" value="C-type_lectin/matrix_domain"/>
</dbReference>
<dbReference type="InterPro" id="IPR001304">
    <property type="entry name" value="C-type_lectin-like"/>
</dbReference>
<organism evidence="5 6">
    <name type="scientific">Oryzias latipes</name>
    <name type="common">Japanese rice fish</name>
    <name type="synonym">Japanese killifish</name>
    <dbReference type="NCBI Taxonomy" id="8090"/>
    <lineage>
        <taxon>Eukaryota</taxon>
        <taxon>Metazoa</taxon>
        <taxon>Chordata</taxon>
        <taxon>Craniata</taxon>
        <taxon>Vertebrata</taxon>
        <taxon>Euteleostomi</taxon>
        <taxon>Actinopterygii</taxon>
        <taxon>Neopterygii</taxon>
        <taxon>Teleostei</taxon>
        <taxon>Neoteleostei</taxon>
        <taxon>Acanthomorphata</taxon>
        <taxon>Ovalentaria</taxon>
        <taxon>Atherinomorphae</taxon>
        <taxon>Beloniformes</taxon>
        <taxon>Adrianichthyidae</taxon>
        <taxon>Oryziinae</taxon>
        <taxon>Oryzias</taxon>
    </lineage>
</organism>
<sequence>MELQEAPAKAETEDKEKIAEEPKQEVKTEEEANPEHNSNLLIPSEDIYTETFHTAKPRQELPGSARLYCAIICLSVICLILFLAVVILGVKRDACPDRCTSSTKVNYGDHVDHGVSLTAPSPATLTTKISVQVQAKSTVHSGEEKATKNREGPSMEKLCMEHFRKTSDSGEEETENNSKGLSTVRTTLCSEHLKRICAGTKKCLYKWFTFHNSCFILSTLRLSWDQSQSNCTSICGSLAVINSQEIQNFLTEKGKLMYWIGLRRYQSAWKWVDNTMLERSYWTSSPGNGDCGLLRSGGSPESNWLKAACNSVAYFICQLKY</sequence>
<accession>A0A3B3ILN1</accession>
<feature type="region of interest" description="Disordered" evidence="2">
    <location>
        <begin position="1"/>
        <end position="40"/>
    </location>
</feature>
<reference evidence="5" key="3">
    <citation type="submission" date="2025-09" db="UniProtKB">
        <authorList>
            <consortium name="Ensembl"/>
        </authorList>
    </citation>
    <scope>IDENTIFICATION</scope>
    <source>
        <strain evidence="5">Hd-rR</strain>
    </source>
</reference>
<keyword evidence="3" id="KW-0472">Membrane</keyword>
<dbReference type="InParanoid" id="A0A3B3ILN1"/>
<dbReference type="Proteomes" id="UP000001038">
    <property type="component" value="Chromosome 16"/>
</dbReference>
<dbReference type="Bgee" id="ENSORLG00000028580">
    <property type="expression patterns" value="Expressed in pharyngeal gill and 10 other cell types or tissues"/>
</dbReference>
<reference evidence="5 6" key="1">
    <citation type="journal article" date="2007" name="Nature">
        <title>The medaka draft genome and insights into vertebrate genome evolution.</title>
        <authorList>
            <person name="Kasahara M."/>
            <person name="Naruse K."/>
            <person name="Sasaki S."/>
            <person name="Nakatani Y."/>
            <person name="Qu W."/>
            <person name="Ahsan B."/>
            <person name="Yamada T."/>
            <person name="Nagayasu Y."/>
            <person name="Doi K."/>
            <person name="Kasai Y."/>
            <person name="Jindo T."/>
            <person name="Kobayashi D."/>
            <person name="Shimada A."/>
            <person name="Toyoda A."/>
            <person name="Kuroki Y."/>
            <person name="Fujiyama A."/>
            <person name="Sasaki T."/>
            <person name="Shimizu A."/>
            <person name="Asakawa S."/>
            <person name="Shimizu N."/>
            <person name="Hashimoto S."/>
            <person name="Yang J."/>
            <person name="Lee Y."/>
            <person name="Matsushima K."/>
            <person name="Sugano S."/>
            <person name="Sakaizumi M."/>
            <person name="Narita T."/>
            <person name="Ohishi K."/>
            <person name="Haga S."/>
            <person name="Ohta F."/>
            <person name="Nomoto H."/>
            <person name="Nogata K."/>
            <person name="Morishita T."/>
            <person name="Endo T."/>
            <person name="Shin-I T."/>
            <person name="Takeda H."/>
            <person name="Morishita S."/>
            <person name="Kohara Y."/>
        </authorList>
    </citation>
    <scope>NUCLEOTIDE SEQUENCE [LARGE SCALE GENOMIC DNA]</scope>
    <source>
        <strain evidence="5 6">Hd-rR</strain>
    </source>
</reference>
<dbReference type="InterPro" id="IPR016186">
    <property type="entry name" value="C-type_lectin-like/link_sf"/>
</dbReference>
<protein>
    <recommendedName>
        <fullName evidence="4">C-type lectin domain-containing protein</fullName>
    </recommendedName>
</protein>
<evidence type="ECO:0000256" key="3">
    <source>
        <dbReference type="SAM" id="Phobius"/>
    </source>
</evidence>
<dbReference type="STRING" id="8090.ENSORLP00000044567"/>
<evidence type="ECO:0000256" key="1">
    <source>
        <dbReference type="ARBA" id="ARBA00004401"/>
    </source>
</evidence>
<dbReference type="GeneTree" id="ENSGT00940000175856"/>
<keyword evidence="3" id="KW-1133">Transmembrane helix</keyword>
<evidence type="ECO:0000259" key="4">
    <source>
        <dbReference type="PROSITE" id="PS50041"/>
    </source>
</evidence>
<dbReference type="OrthoDB" id="10059571at2759"/>
<dbReference type="RefSeq" id="XP_020566282.1">
    <property type="nucleotide sequence ID" value="XM_020710623.2"/>
</dbReference>
<dbReference type="KEGG" id="ola:105355978"/>
<dbReference type="PROSITE" id="PS50041">
    <property type="entry name" value="C_TYPE_LECTIN_2"/>
    <property type="match status" value="1"/>
</dbReference>
<reference evidence="5" key="2">
    <citation type="submission" date="2025-08" db="UniProtKB">
        <authorList>
            <consortium name="Ensembl"/>
        </authorList>
    </citation>
    <scope>IDENTIFICATION</scope>
    <source>
        <strain evidence="5">Hd-rR</strain>
    </source>
</reference>
<feature type="transmembrane region" description="Helical" evidence="3">
    <location>
        <begin position="67"/>
        <end position="90"/>
    </location>
</feature>
<dbReference type="GO" id="GO:0005886">
    <property type="term" value="C:plasma membrane"/>
    <property type="evidence" value="ECO:0007669"/>
    <property type="project" value="UniProtKB-SubCell"/>
</dbReference>
<name>A0A3B3ILN1_ORYLA</name>
<feature type="domain" description="C-type lectin" evidence="4">
    <location>
        <begin position="210"/>
        <end position="318"/>
    </location>
</feature>
<dbReference type="Pfam" id="PF00059">
    <property type="entry name" value="Lectin_C"/>
    <property type="match status" value="1"/>
</dbReference>
<evidence type="ECO:0000256" key="2">
    <source>
        <dbReference type="SAM" id="MobiDB-lite"/>
    </source>
</evidence>
<evidence type="ECO:0000313" key="6">
    <source>
        <dbReference type="Proteomes" id="UP000001038"/>
    </source>
</evidence>
<dbReference type="InterPro" id="IPR016187">
    <property type="entry name" value="CTDL_fold"/>
</dbReference>
<dbReference type="PANTHER" id="PTHR45710:SF28">
    <property type="entry name" value="C-TYPE LECTIN DOMAIN FAMILY 4 MEMBER C ISOFORM 1"/>
    <property type="match status" value="1"/>
</dbReference>
<dbReference type="Gene3D" id="3.10.100.10">
    <property type="entry name" value="Mannose-Binding Protein A, subunit A"/>
    <property type="match status" value="1"/>
</dbReference>
<feature type="compositionally biased region" description="Basic and acidic residues" evidence="2">
    <location>
        <begin position="8"/>
        <end position="34"/>
    </location>
</feature>
<dbReference type="AlphaFoldDB" id="A0A3B3ILN1"/>
<dbReference type="GeneID" id="105355978"/>
<keyword evidence="6" id="KW-1185">Reference proteome</keyword>
<keyword evidence="3" id="KW-0812">Transmembrane</keyword>
<comment type="subcellular location">
    <subcellularLocation>
        <location evidence="1">Cell membrane</location>
        <topology evidence="1">Single-pass type II membrane protein</topology>
    </subcellularLocation>
</comment>
<dbReference type="PANTHER" id="PTHR45710">
    <property type="entry name" value="C-TYPE LECTIN DOMAIN-CONTAINING PROTEIN 180"/>
    <property type="match status" value="1"/>
</dbReference>
<proteinExistence type="predicted"/>
<evidence type="ECO:0000313" key="5">
    <source>
        <dbReference type="Ensembl" id="ENSORLP00000044567.1"/>
    </source>
</evidence>
<gene>
    <name evidence="5" type="primary">LOC105355978</name>
</gene>
<dbReference type="SMART" id="SM00034">
    <property type="entry name" value="CLECT"/>
    <property type="match status" value="1"/>
</dbReference>
<dbReference type="Ensembl" id="ENSORLT00000036711.1">
    <property type="protein sequence ID" value="ENSORLP00000044567.1"/>
    <property type="gene ID" value="ENSORLG00000028580.1"/>
</dbReference>